<evidence type="ECO:0000256" key="1">
    <source>
        <dbReference type="ARBA" id="ARBA00004496"/>
    </source>
</evidence>
<evidence type="ECO:0000256" key="3">
    <source>
        <dbReference type="ARBA" id="ARBA00019365"/>
    </source>
</evidence>
<keyword evidence="9" id="KW-0010">Activator</keyword>
<dbReference type="PROSITE" id="PS50931">
    <property type="entry name" value="HTH_LYSR"/>
    <property type="match status" value="1"/>
</dbReference>
<evidence type="ECO:0000256" key="10">
    <source>
        <dbReference type="ARBA" id="ARBA00023163"/>
    </source>
</evidence>
<evidence type="ECO:0000256" key="7">
    <source>
        <dbReference type="ARBA" id="ARBA00023015"/>
    </source>
</evidence>
<dbReference type="PANTHER" id="PTHR30126">
    <property type="entry name" value="HTH-TYPE TRANSCRIPTIONAL REGULATOR"/>
    <property type="match status" value="1"/>
</dbReference>
<evidence type="ECO:0000256" key="9">
    <source>
        <dbReference type="ARBA" id="ARBA00023159"/>
    </source>
</evidence>
<dbReference type="InterPro" id="IPR000847">
    <property type="entry name" value="LysR_HTH_N"/>
</dbReference>
<keyword evidence="5" id="KW-0678">Repressor</keyword>
<dbReference type="RefSeq" id="WP_126977792.1">
    <property type="nucleotide sequence ID" value="NZ_PQSP01000001.1"/>
</dbReference>
<evidence type="ECO:0000256" key="11">
    <source>
        <dbReference type="ARBA" id="ARBA00023167"/>
    </source>
</evidence>
<comment type="caution">
    <text evidence="13">The sequence shown here is derived from an EMBL/GenBank/DDBJ whole genome shotgun (WGS) entry which is preliminary data.</text>
</comment>
<accession>A0A433SH34</accession>
<organism evidence="13 14">
    <name type="scientific">Saezia sanguinis</name>
    <dbReference type="NCBI Taxonomy" id="1965230"/>
    <lineage>
        <taxon>Bacteria</taxon>
        <taxon>Pseudomonadati</taxon>
        <taxon>Pseudomonadota</taxon>
        <taxon>Betaproteobacteria</taxon>
        <taxon>Burkholderiales</taxon>
        <taxon>Saeziaceae</taxon>
        <taxon>Saezia</taxon>
    </lineage>
</organism>
<dbReference type="InterPro" id="IPR005119">
    <property type="entry name" value="LysR_subst-bd"/>
</dbReference>
<dbReference type="EMBL" id="PQSP01000001">
    <property type="protein sequence ID" value="RUS67974.1"/>
    <property type="molecule type" value="Genomic_DNA"/>
</dbReference>
<name>A0A433SH34_9BURK</name>
<evidence type="ECO:0000256" key="2">
    <source>
        <dbReference type="ARBA" id="ARBA00009437"/>
    </source>
</evidence>
<keyword evidence="11" id="KW-0486">Methionine biosynthesis</keyword>
<proteinExistence type="inferred from homology"/>
<keyword evidence="6" id="KW-0028">Amino-acid biosynthesis</keyword>
<dbReference type="SUPFAM" id="SSF53850">
    <property type="entry name" value="Periplasmic binding protein-like II"/>
    <property type="match status" value="1"/>
</dbReference>
<dbReference type="GO" id="GO:0005737">
    <property type="term" value="C:cytoplasm"/>
    <property type="evidence" value="ECO:0007669"/>
    <property type="project" value="UniProtKB-SubCell"/>
</dbReference>
<dbReference type="InterPro" id="IPR036390">
    <property type="entry name" value="WH_DNA-bd_sf"/>
</dbReference>
<evidence type="ECO:0000256" key="5">
    <source>
        <dbReference type="ARBA" id="ARBA00022491"/>
    </source>
</evidence>
<dbReference type="PRINTS" id="PR00039">
    <property type="entry name" value="HTHLYSR"/>
</dbReference>
<dbReference type="FunFam" id="1.10.10.10:FF:000001">
    <property type="entry name" value="LysR family transcriptional regulator"/>
    <property type="match status" value="1"/>
</dbReference>
<feature type="domain" description="HTH lysR-type" evidence="12">
    <location>
        <begin position="2"/>
        <end position="59"/>
    </location>
</feature>
<sequence>MLELRHLKSILAIAQTGKLALAAKQVHLTQSALSHQLRALEDYYGISLLTRSRSGVVFTPAGERLLELARMVVSETSQAERDLVRMKDESANEELRVALECHTCFEWLMPVLDTFHARWPQINIDLVSGFHSEPVDLIEEGKADLVIAGIKARSKLLTNFPLFRFEILAVLAPGHPLRHCKTIQASDVAGETLITYPVPVEKIDFIREILQPAGIHYKRRTAELTLNILQLVASQRGIAALPNWGVKSYVDHDYVIARHIGAHGLWSELYAIASRQLAVKQYIADFVQIIRQQCMKTLDGIELL</sequence>
<dbReference type="OrthoDB" id="155872at2"/>
<dbReference type="GO" id="GO:0003700">
    <property type="term" value="F:DNA-binding transcription factor activity"/>
    <property type="evidence" value="ECO:0007669"/>
    <property type="project" value="InterPro"/>
</dbReference>
<gene>
    <name evidence="13" type="primary">metR</name>
    <name evidence="13" type="ORF">CUZ56_00457</name>
</gene>
<dbReference type="InterPro" id="IPR037406">
    <property type="entry name" value="MetR_PBP2"/>
</dbReference>
<dbReference type="Pfam" id="PF00126">
    <property type="entry name" value="HTH_1"/>
    <property type="match status" value="1"/>
</dbReference>
<dbReference type="SUPFAM" id="SSF46785">
    <property type="entry name" value="Winged helix' DNA-binding domain"/>
    <property type="match status" value="1"/>
</dbReference>
<dbReference type="Proteomes" id="UP000286947">
    <property type="component" value="Unassembled WGS sequence"/>
</dbReference>
<evidence type="ECO:0000313" key="13">
    <source>
        <dbReference type="EMBL" id="RUS67974.1"/>
    </source>
</evidence>
<dbReference type="PANTHER" id="PTHR30126:SF25">
    <property type="entry name" value="HTH-TYPE TRANSCRIPTIONAL REGULATOR METR"/>
    <property type="match status" value="1"/>
</dbReference>
<evidence type="ECO:0000313" key="14">
    <source>
        <dbReference type="Proteomes" id="UP000286947"/>
    </source>
</evidence>
<dbReference type="Gene3D" id="3.40.190.10">
    <property type="entry name" value="Periplasmic binding protein-like II"/>
    <property type="match status" value="2"/>
</dbReference>
<dbReference type="Pfam" id="PF03466">
    <property type="entry name" value="LysR_substrate"/>
    <property type="match status" value="1"/>
</dbReference>
<keyword evidence="14" id="KW-1185">Reference proteome</keyword>
<dbReference type="AlphaFoldDB" id="A0A433SH34"/>
<evidence type="ECO:0000259" key="12">
    <source>
        <dbReference type="PROSITE" id="PS50931"/>
    </source>
</evidence>
<comment type="subcellular location">
    <subcellularLocation>
        <location evidence="1">Cytoplasm</location>
    </subcellularLocation>
</comment>
<protein>
    <recommendedName>
        <fullName evidence="3">HTH-type transcriptional regulator MetR</fullName>
    </recommendedName>
</protein>
<dbReference type="GO" id="GO:0000976">
    <property type="term" value="F:transcription cis-regulatory region binding"/>
    <property type="evidence" value="ECO:0007669"/>
    <property type="project" value="TreeGrafter"/>
</dbReference>
<dbReference type="Gene3D" id="1.10.10.10">
    <property type="entry name" value="Winged helix-like DNA-binding domain superfamily/Winged helix DNA-binding domain"/>
    <property type="match status" value="1"/>
</dbReference>
<dbReference type="InterPro" id="IPR036388">
    <property type="entry name" value="WH-like_DNA-bd_sf"/>
</dbReference>
<reference evidence="13 14" key="1">
    <citation type="submission" date="2018-01" db="EMBL/GenBank/DDBJ databases">
        <title>Saezia sanguinis gen. nov., sp. nov., in the order Burkholderiales isolated from human blood.</title>
        <authorList>
            <person name="Medina-Pascual M.J."/>
            <person name="Valdezate S."/>
            <person name="Monzon S."/>
            <person name="Cuesta I."/>
            <person name="Carrasco G."/>
            <person name="Villalon P."/>
            <person name="Saez-Nieto J.A."/>
        </authorList>
    </citation>
    <scope>NUCLEOTIDE SEQUENCE [LARGE SCALE GENOMIC DNA]</scope>
    <source>
        <strain evidence="13 14">CNM695-12</strain>
    </source>
</reference>
<evidence type="ECO:0000256" key="4">
    <source>
        <dbReference type="ARBA" id="ARBA00022490"/>
    </source>
</evidence>
<dbReference type="CDD" id="cd08441">
    <property type="entry name" value="PBP2_MetR"/>
    <property type="match status" value="1"/>
</dbReference>
<keyword evidence="10" id="KW-0804">Transcription</keyword>
<evidence type="ECO:0000256" key="6">
    <source>
        <dbReference type="ARBA" id="ARBA00022605"/>
    </source>
</evidence>
<comment type="similarity">
    <text evidence="2">Belongs to the LysR transcriptional regulatory family.</text>
</comment>
<keyword evidence="7" id="KW-0805">Transcription regulation</keyword>
<dbReference type="GO" id="GO:0009086">
    <property type="term" value="P:methionine biosynthetic process"/>
    <property type="evidence" value="ECO:0007669"/>
    <property type="project" value="UniProtKB-KW"/>
</dbReference>
<keyword evidence="8" id="KW-0238">DNA-binding</keyword>
<evidence type="ECO:0000256" key="8">
    <source>
        <dbReference type="ARBA" id="ARBA00023125"/>
    </source>
</evidence>
<keyword evidence="4" id="KW-0963">Cytoplasm</keyword>